<evidence type="ECO:0000313" key="12">
    <source>
        <dbReference type="EMBL" id="GGP82526.1"/>
    </source>
</evidence>
<keyword evidence="3" id="KW-0963">Cytoplasm</keyword>
<dbReference type="InterPro" id="IPR016039">
    <property type="entry name" value="Thiolase-like"/>
</dbReference>
<keyword evidence="13" id="KW-1185">Reference proteome</keyword>
<evidence type="ECO:0000256" key="1">
    <source>
        <dbReference type="ARBA" id="ARBA00005189"/>
    </source>
</evidence>
<dbReference type="GO" id="GO:0004315">
    <property type="term" value="F:3-oxoacyl-[acyl-carrier-protein] synthase activity"/>
    <property type="evidence" value="ECO:0007669"/>
    <property type="project" value="InterPro"/>
</dbReference>
<evidence type="ECO:0000256" key="8">
    <source>
        <dbReference type="ARBA" id="ARBA00023160"/>
    </source>
</evidence>
<keyword evidence="4" id="KW-0444">Lipid biosynthesis</keyword>
<evidence type="ECO:0000256" key="2">
    <source>
        <dbReference type="ARBA" id="ARBA00008642"/>
    </source>
</evidence>
<reference evidence="12" key="1">
    <citation type="journal article" date="2014" name="Int. J. Syst. Evol. Microbiol.">
        <title>Complete genome sequence of Corynebacterium casei LMG S-19264T (=DSM 44701T), isolated from a smear-ripened cheese.</title>
        <authorList>
            <consortium name="US DOE Joint Genome Institute (JGI-PGF)"/>
            <person name="Walter F."/>
            <person name="Albersmeier A."/>
            <person name="Kalinowski J."/>
            <person name="Ruckert C."/>
        </authorList>
    </citation>
    <scope>NUCLEOTIDE SEQUENCE</scope>
    <source>
        <strain evidence="12">JCM 3313</strain>
    </source>
</reference>
<evidence type="ECO:0000313" key="13">
    <source>
        <dbReference type="Proteomes" id="UP000639606"/>
    </source>
</evidence>
<reference evidence="12" key="2">
    <citation type="submission" date="2020-09" db="EMBL/GenBank/DDBJ databases">
        <authorList>
            <person name="Sun Q."/>
            <person name="Ohkuma M."/>
        </authorList>
    </citation>
    <scope>NUCLEOTIDE SEQUENCE</scope>
    <source>
        <strain evidence="12">JCM 3313</strain>
    </source>
</reference>
<organism evidence="12 13">
    <name type="scientific">Saccharothrix coeruleofusca</name>
    <dbReference type="NCBI Taxonomy" id="33919"/>
    <lineage>
        <taxon>Bacteria</taxon>
        <taxon>Bacillati</taxon>
        <taxon>Actinomycetota</taxon>
        <taxon>Actinomycetes</taxon>
        <taxon>Pseudonocardiales</taxon>
        <taxon>Pseudonocardiaceae</taxon>
        <taxon>Saccharothrix</taxon>
    </lineage>
</organism>
<evidence type="ECO:0000256" key="4">
    <source>
        <dbReference type="ARBA" id="ARBA00022516"/>
    </source>
</evidence>
<dbReference type="GO" id="GO:0006633">
    <property type="term" value="P:fatty acid biosynthetic process"/>
    <property type="evidence" value="ECO:0007669"/>
    <property type="project" value="UniProtKB-KW"/>
</dbReference>
<keyword evidence="9" id="KW-0012">Acyltransferase</keyword>
<dbReference type="NCBIfam" id="NF006829">
    <property type="entry name" value="PRK09352.1"/>
    <property type="match status" value="1"/>
</dbReference>
<gene>
    <name evidence="12" type="primary">fabH4</name>
    <name evidence="12" type="ORF">GCM10010185_65680</name>
</gene>
<dbReference type="EMBL" id="BMRG01000023">
    <property type="protein sequence ID" value="GGP82526.1"/>
    <property type="molecule type" value="Genomic_DNA"/>
</dbReference>
<dbReference type="GO" id="GO:0044550">
    <property type="term" value="P:secondary metabolite biosynthetic process"/>
    <property type="evidence" value="ECO:0007669"/>
    <property type="project" value="TreeGrafter"/>
</dbReference>
<dbReference type="Proteomes" id="UP000639606">
    <property type="component" value="Unassembled WGS sequence"/>
</dbReference>
<evidence type="ECO:0000256" key="7">
    <source>
        <dbReference type="ARBA" id="ARBA00023098"/>
    </source>
</evidence>
<evidence type="ECO:0000256" key="9">
    <source>
        <dbReference type="ARBA" id="ARBA00023315"/>
    </source>
</evidence>
<keyword evidence="6" id="KW-0276">Fatty acid metabolism</keyword>
<evidence type="ECO:0000259" key="10">
    <source>
        <dbReference type="Pfam" id="PF08541"/>
    </source>
</evidence>
<sequence>MSALRGSRIAGVGGYRPERVVANAELAAMTSVSARWMEERTGIRQRHYAGTGETVVSMAIAAGAAAIKAADLVPDDVDLVVLATSSREQLAPAGAPQVASGLGTRGAAAFDLNAVCAGFTFGLSMASNAVRTGQAENVLVVGSDKLSPMIGPELPDTFAIFADGAGAAVVSAAATEDIGQAVWGSDGTRAAVIESKLRPDGRVRATMDGPVVYRWATGEMPAVAKAACARYGVSPSDIAWFVPHQANRRIIDTVARTLAIPPERVVLDIVETGNTSSASIPLALTRLRDSGRSTPGELVLLLGFGSGLSHAGMVARMC</sequence>
<evidence type="ECO:0000256" key="5">
    <source>
        <dbReference type="ARBA" id="ARBA00022679"/>
    </source>
</evidence>
<name>A0A918ATK5_9PSEU</name>
<feature type="domain" description="Beta-ketoacyl-[acyl-carrier-protein] synthase III N-terminal" evidence="11">
    <location>
        <begin position="110"/>
        <end position="187"/>
    </location>
</feature>
<comment type="caution">
    <text evidence="12">The sequence shown here is derived from an EMBL/GenBank/DDBJ whole genome shotgun (WGS) entry which is preliminary data.</text>
</comment>
<dbReference type="Pfam" id="PF08541">
    <property type="entry name" value="ACP_syn_III_C"/>
    <property type="match status" value="1"/>
</dbReference>
<comment type="pathway">
    <text evidence="1">Lipid metabolism.</text>
</comment>
<dbReference type="PANTHER" id="PTHR34069:SF2">
    <property type="entry name" value="BETA-KETOACYL-[ACYL-CARRIER-PROTEIN] SYNTHASE III"/>
    <property type="match status" value="1"/>
</dbReference>
<evidence type="ECO:0000256" key="3">
    <source>
        <dbReference type="ARBA" id="ARBA00022490"/>
    </source>
</evidence>
<dbReference type="Gene3D" id="3.40.47.10">
    <property type="match status" value="1"/>
</dbReference>
<dbReference type="AlphaFoldDB" id="A0A918ATK5"/>
<keyword evidence="7" id="KW-0443">Lipid metabolism</keyword>
<evidence type="ECO:0000256" key="6">
    <source>
        <dbReference type="ARBA" id="ARBA00022832"/>
    </source>
</evidence>
<dbReference type="InterPro" id="IPR013751">
    <property type="entry name" value="ACP_syn_III_N"/>
</dbReference>
<feature type="domain" description="Beta-ketoacyl-[acyl-carrier-protein] synthase III C-terminal" evidence="10">
    <location>
        <begin position="228"/>
        <end position="316"/>
    </location>
</feature>
<dbReference type="Pfam" id="PF08545">
    <property type="entry name" value="ACP_syn_III"/>
    <property type="match status" value="1"/>
</dbReference>
<evidence type="ECO:0000259" key="11">
    <source>
        <dbReference type="Pfam" id="PF08545"/>
    </source>
</evidence>
<accession>A0A918ATK5</accession>
<protein>
    <submittedName>
        <fullName evidence="12">3-oxoacyl-[acyl-carrier-protein] synthase 3 protein 4</fullName>
    </submittedName>
</protein>
<proteinExistence type="inferred from homology"/>
<dbReference type="InterPro" id="IPR004655">
    <property type="entry name" value="FabH"/>
</dbReference>
<comment type="similarity">
    <text evidence="2">Belongs to the thiolase-like superfamily. FabH family.</text>
</comment>
<dbReference type="RefSeq" id="WP_189227235.1">
    <property type="nucleotide sequence ID" value="NZ_BMRG01000023.1"/>
</dbReference>
<dbReference type="PANTHER" id="PTHR34069">
    <property type="entry name" value="3-OXOACYL-[ACYL-CARRIER-PROTEIN] SYNTHASE 3"/>
    <property type="match status" value="1"/>
</dbReference>
<keyword evidence="5" id="KW-0808">Transferase</keyword>
<dbReference type="InterPro" id="IPR013747">
    <property type="entry name" value="ACP_syn_III_C"/>
</dbReference>
<dbReference type="NCBIfam" id="TIGR00747">
    <property type="entry name" value="fabH"/>
    <property type="match status" value="1"/>
</dbReference>
<keyword evidence="8" id="KW-0275">Fatty acid biosynthesis</keyword>
<dbReference type="SUPFAM" id="SSF53901">
    <property type="entry name" value="Thiolase-like"/>
    <property type="match status" value="1"/>
</dbReference>
<dbReference type="CDD" id="cd00830">
    <property type="entry name" value="KAS_III"/>
    <property type="match status" value="1"/>
</dbReference>